<keyword evidence="5" id="KW-0732">Signal</keyword>
<evidence type="ECO:0000256" key="3">
    <source>
        <dbReference type="PROSITE-ProRule" id="PRU00339"/>
    </source>
</evidence>
<dbReference type="PANTHER" id="PTHR45586:SF14">
    <property type="entry name" value="TETRATRICOPEPTIDE TPR_2 REPEAT PROTEIN"/>
    <property type="match status" value="1"/>
</dbReference>
<dbReference type="Pfam" id="PF13432">
    <property type="entry name" value="TPR_16"/>
    <property type="match status" value="2"/>
</dbReference>
<feature type="repeat" description="TPR" evidence="3">
    <location>
        <begin position="329"/>
        <end position="362"/>
    </location>
</feature>
<dbReference type="RefSeq" id="WP_308425532.1">
    <property type="nucleotide sequence ID" value="NZ_BMQM01000031.1"/>
</dbReference>
<feature type="chain" id="PRO_5045199534" description="Tetratricopeptide repeat protein" evidence="5">
    <location>
        <begin position="23"/>
        <end position="539"/>
    </location>
</feature>
<dbReference type="Proteomes" id="UP000634308">
    <property type="component" value="Unassembled WGS sequence"/>
</dbReference>
<keyword evidence="7" id="KW-1185">Reference proteome</keyword>
<comment type="caution">
    <text evidence="6">The sequence shown here is derived from an EMBL/GenBank/DDBJ whole genome shotgun (WGS) entry which is preliminary data.</text>
</comment>
<feature type="compositionally biased region" description="Low complexity" evidence="4">
    <location>
        <begin position="51"/>
        <end position="71"/>
    </location>
</feature>
<accession>A0ABQ2RZG7</accession>
<dbReference type="EMBL" id="BMQM01000031">
    <property type="protein sequence ID" value="GGR69850.1"/>
    <property type="molecule type" value="Genomic_DNA"/>
</dbReference>
<keyword evidence="2 3" id="KW-0802">TPR repeat</keyword>
<dbReference type="SUPFAM" id="SSF48452">
    <property type="entry name" value="TPR-like"/>
    <property type="match status" value="2"/>
</dbReference>
<evidence type="ECO:0000256" key="4">
    <source>
        <dbReference type="SAM" id="MobiDB-lite"/>
    </source>
</evidence>
<evidence type="ECO:0008006" key="8">
    <source>
        <dbReference type="Google" id="ProtNLM"/>
    </source>
</evidence>
<proteinExistence type="predicted"/>
<evidence type="ECO:0000313" key="7">
    <source>
        <dbReference type="Proteomes" id="UP000634308"/>
    </source>
</evidence>
<evidence type="ECO:0000256" key="1">
    <source>
        <dbReference type="ARBA" id="ARBA00022737"/>
    </source>
</evidence>
<evidence type="ECO:0000256" key="5">
    <source>
        <dbReference type="SAM" id="SignalP"/>
    </source>
</evidence>
<organism evidence="6 7">
    <name type="scientific">Deinococcus seoulensis</name>
    <dbReference type="NCBI Taxonomy" id="1837379"/>
    <lineage>
        <taxon>Bacteria</taxon>
        <taxon>Thermotogati</taxon>
        <taxon>Deinococcota</taxon>
        <taxon>Deinococci</taxon>
        <taxon>Deinococcales</taxon>
        <taxon>Deinococcaceae</taxon>
        <taxon>Deinococcus</taxon>
    </lineage>
</organism>
<name>A0ABQ2RZG7_9DEIO</name>
<protein>
    <recommendedName>
        <fullName evidence="8">Tetratricopeptide repeat protein</fullName>
    </recommendedName>
</protein>
<dbReference type="Gene3D" id="1.25.40.10">
    <property type="entry name" value="Tetratricopeptide repeat domain"/>
    <property type="match status" value="4"/>
</dbReference>
<sequence>MTQYTRSVLLGLTLALASHGAAQTMIETVGAAGIQNTLQSAGTPAIPQVNLPTAPGTAADPASSAGSAATPAVTVTPLTPEQQTQLDAAQAAFQARNYPQARAAFESLITQNYTNPAPHFGLGLVLFAQNDDRGATFEFTQFAALAPTRFEGPYNLGVIATRAGNHEQALTLYGQAATLMKDQASPAAQQQVLEALASEQTRKADFAALTGTLASISALDPQNLDVQYRLAQARTLSGQGAAALPGVYALLAQAPARVDAALLLADIYVAQGLPERATRELDAAVPRAANGSDRATLLLRKADILAQSGDTRAAVFAAQDATREDGRNAVAFARVGELRALRNDRPGALSFYQNAVKLAPDNAAYRAALAGVRLTLNQNAEAARDAALALTLRPDEATLARALFVQGVAAYRQGQYPQAIKALTSSQTRAPSADTSLWLGLSAYAQKDYAGAAAALSESVKLNPTPTARQNLASALLASARYPEAEAILRGLVSDDPKNAEAWYLLGLTQRAQTRETDARASLKTAAALGNARAAGALK</sequence>
<reference evidence="7" key="1">
    <citation type="journal article" date="2019" name="Int. J. Syst. Evol. Microbiol.">
        <title>The Global Catalogue of Microorganisms (GCM) 10K type strain sequencing project: providing services to taxonomists for standard genome sequencing and annotation.</title>
        <authorList>
            <consortium name="The Broad Institute Genomics Platform"/>
            <consortium name="The Broad Institute Genome Sequencing Center for Infectious Disease"/>
            <person name="Wu L."/>
            <person name="Ma J."/>
        </authorList>
    </citation>
    <scope>NUCLEOTIDE SEQUENCE [LARGE SCALE GENOMIC DNA]</scope>
    <source>
        <strain evidence="7">JCM 31404</strain>
    </source>
</reference>
<gene>
    <name evidence="6" type="ORF">GCM10008959_34700</name>
</gene>
<dbReference type="InterPro" id="IPR011990">
    <property type="entry name" value="TPR-like_helical_dom_sf"/>
</dbReference>
<feature type="region of interest" description="Disordered" evidence="4">
    <location>
        <begin position="46"/>
        <end position="71"/>
    </location>
</feature>
<dbReference type="InterPro" id="IPR019734">
    <property type="entry name" value="TPR_rpt"/>
</dbReference>
<evidence type="ECO:0000256" key="2">
    <source>
        <dbReference type="ARBA" id="ARBA00022803"/>
    </source>
</evidence>
<dbReference type="PANTHER" id="PTHR45586">
    <property type="entry name" value="TPR REPEAT-CONTAINING PROTEIN PA4667"/>
    <property type="match status" value="1"/>
</dbReference>
<dbReference type="PROSITE" id="PS50005">
    <property type="entry name" value="TPR"/>
    <property type="match status" value="1"/>
</dbReference>
<evidence type="ECO:0000313" key="6">
    <source>
        <dbReference type="EMBL" id="GGR69850.1"/>
    </source>
</evidence>
<keyword evidence="1" id="KW-0677">Repeat</keyword>
<dbReference type="InterPro" id="IPR051012">
    <property type="entry name" value="CellSynth/LPSAsmb/PSIAsmb"/>
</dbReference>
<dbReference type="SMART" id="SM00028">
    <property type="entry name" value="TPR"/>
    <property type="match status" value="8"/>
</dbReference>
<dbReference type="Pfam" id="PF13428">
    <property type="entry name" value="TPR_14"/>
    <property type="match status" value="1"/>
</dbReference>
<feature type="signal peptide" evidence="5">
    <location>
        <begin position="1"/>
        <end position="22"/>
    </location>
</feature>